<evidence type="ECO:0000256" key="2">
    <source>
        <dbReference type="SAM" id="Phobius"/>
    </source>
</evidence>
<sequence>MRRPEHRPSLITDAPRSPEEELRSRQIRYVVMMLIRTLCLIIGGILLSVRAPWLPLWLSLCAAGMVILPWLAVILANDRPPKDKHRLRRPTARVDPGPPALPAQQAPPTIDHEP</sequence>
<dbReference type="Proteomes" id="UP001183643">
    <property type="component" value="Unassembled WGS sequence"/>
</dbReference>
<evidence type="ECO:0000313" key="4">
    <source>
        <dbReference type="Proteomes" id="UP001183643"/>
    </source>
</evidence>
<accession>A0AAE4C6H2</accession>
<organism evidence="3 4">
    <name type="scientific">Catenuloplanes atrovinosus</name>
    <dbReference type="NCBI Taxonomy" id="137266"/>
    <lineage>
        <taxon>Bacteria</taxon>
        <taxon>Bacillati</taxon>
        <taxon>Actinomycetota</taxon>
        <taxon>Actinomycetes</taxon>
        <taxon>Micromonosporales</taxon>
        <taxon>Micromonosporaceae</taxon>
        <taxon>Catenuloplanes</taxon>
    </lineage>
</organism>
<proteinExistence type="predicted"/>
<dbReference type="EMBL" id="JAVDYB010000001">
    <property type="protein sequence ID" value="MDR7273491.1"/>
    <property type="molecule type" value="Genomic_DNA"/>
</dbReference>
<keyword evidence="2" id="KW-1133">Transmembrane helix</keyword>
<feature type="transmembrane region" description="Helical" evidence="2">
    <location>
        <begin position="29"/>
        <end position="49"/>
    </location>
</feature>
<dbReference type="InterPro" id="IPR021449">
    <property type="entry name" value="DUF3099"/>
</dbReference>
<feature type="region of interest" description="Disordered" evidence="1">
    <location>
        <begin position="81"/>
        <end position="114"/>
    </location>
</feature>
<dbReference type="AlphaFoldDB" id="A0AAE4C6H2"/>
<dbReference type="Pfam" id="PF11298">
    <property type="entry name" value="DUF3099"/>
    <property type="match status" value="1"/>
</dbReference>
<name>A0AAE4C6H2_9ACTN</name>
<reference evidence="3" key="1">
    <citation type="submission" date="2023-07" db="EMBL/GenBank/DDBJ databases">
        <title>Sequencing the genomes of 1000 actinobacteria strains.</title>
        <authorList>
            <person name="Klenk H.-P."/>
        </authorList>
    </citation>
    <scope>NUCLEOTIDE SEQUENCE</scope>
    <source>
        <strain evidence="3">DSM 44707</strain>
    </source>
</reference>
<protein>
    <recommendedName>
        <fullName evidence="5">DUF3099 domain-containing protein</fullName>
    </recommendedName>
</protein>
<keyword evidence="2" id="KW-0472">Membrane</keyword>
<evidence type="ECO:0000256" key="1">
    <source>
        <dbReference type="SAM" id="MobiDB-lite"/>
    </source>
</evidence>
<evidence type="ECO:0008006" key="5">
    <source>
        <dbReference type="Google" id="ProtNLM"/>
    </source>
</evidence>
<keyword evidence="4" id="KW-1185">Reference proteome</keyword>
<gene>
    <name evidence="3" type="ORF">J2S41_000269</name>
</gene>
<comment type="caution">
    <text evidence="3">The sequence shown here is derived from an EMBL/GenBank/DDBJ whole genome shotgun (WGS) entry which is preliminary data.</text>
</comment>
<dbReference type="RefSeq" id="WP_310361927.1">
    <property type="nucleotide sequence ID" value="NZ_JAVDYB010000001.1"/>
</dbReference>
<feature type="compositionally biased region" description="Basic residues" evidence="1">
    <location>
        <begin position="82"/>
        <end position="91"/>
    </location>
</feature>
<keyword evidence="2" id="KW-0812">Transmembrane</keyword>
<evidence type="ECO:0000313" key="3">
    <source>
        <dbReference type="EMBL" id="MDR7273491.1"/>
    </source>
</evidence>
<feature type="transmembrane region" description="Helical" evidence="2">
    <location>
        <begin position="55"/>
        <end position="76"/>
    </location>
</feature>